<dbReference type="Gene3D" id="3.40.720.10">
    <property type="entry name" value="Alkaline Phosphatase, subunit A"/>
    <property type="match status" value="1"/>
</dbReference>
<dbReference type="Pfam" id="PF07394">
    <property type="entry name" value="DUF1501"/>
    <property type="match status" value="1"/>
</dbReference>
<dbReference type="EMBL" id="FQUX01000001">
    <property type="protein sequence ID" value="SHE36029.1"/>
    <property type="molecule type" value="Genomic_DNA"/>
</dbReference>
<protein>
    <recommendedName>
        <fullName evidence="3">Tat (Twin-arginine translocation) pathway signal sequence</fullName>
    </recommendedName>
</protein>
<dbReference type="InterPro" id="IPR017850">
    <property type="entry name" value="Alkaline_phosphatase_core_sf"/>
</dbReference>
<evidence type="ECO:0008006" key="3">
    <source>
        <dbReference type="Google" id="ProtNLM"/>
    </source>
</evidence>
<dbReference type="RefSeq" id="WP_072859751.1">
    <property type="nucleotide sequence ID" value="NZ_FQUX01000001.1"/>
</dbReference>
<name>A0A1M4SUY3_9FLAO</name>
<gene>
    <name evidence="1" type="ORF">SAMN03080594_10138</name>
</gene>
<proteinExistence type="predicted"/>
<dbReference type="PROSITE" id="PS51318">
    <property type="entry name" value="TAT"/>
    <property type="match status" value="1"/>
</dbReference>
<dbReference type="PANTHER" id="PTHR43737">
    <property type="entry name" value="BLL7424 PROTEIN"/>
    <property type="match status" value="1"/>
</dbReference>
<dbReference type="AlphaFoldDB" id="A0A1M4SUY3"/>
<dbReference type="PANTHER" id="PTHR43737:SF1">
    <property type="entry name" value="DUF1501 DOMAIN-CONTAINING PROTEIN"/>
    <property type="match status" value="1"/>
</dbReference>
<dbReference type="InterPro" id="IPR006311">
    <property type="entry name" value="TAT_signal"/>
</dbReference>
<sequence>MDEITKHFLNNNRRQFIKKMGVGLGGLAVASMIDPLSLAGGHKSVAQNILPAKALHFAPKAKRVIYLFQSGGPSQLELFDYKPLLSKMRGEDLPDSVRQGQRLTGMTAGQDRFPLVGSQFKFDQYGQSRAWVSELMPHTAKIVDDLCFVKSVHTEAINHDPAITFFQTGSQQTGRPSMGSWFSYGLGSLNDNLPTFSVLLSRGTGRPVAQPLYSRLWGNGFLSSLHQGVQFRSGKDPVLYLKNPEGISKTDRRLMLDHISELNMKQEAEFGDPEIGSRVAQYEMAYRMQTSVPETMNVEDEPDYIFDMYGEDSRRPGTYAANCLLARRLAERDVRFIQLYHMGWDQHGDLPGDITNQSKDVDQATAALIQDLKQRGLLDDTLVIWGGEFGRTNYCQGTMTQTNYGRDHHPKCFTMFMAGGGVKPGFTYGETDDFGYNVTRDPVHVHDIQATIMHQMGIDHTKLTYKHQGRRFRLTDVSGHVVQDILT</sequence>
<keyword evidence="2" id="KW-1185">Reference proteome</keyword>
<evidence type="ECO:0000313" key="1">
    <source>
        <dbReference type="EMBL" id="SHE36029.1"/>
    </source>
</evidence>
<dbReference type="InterPro" id="IPR010869">
    <property type="entry name" value="DUF1501"/>
</dbReference>
<organism evidence="1 2">
    <name type="scientific">Arenibacter palladensis</name>
    <dbReference type="NCBI Taxonomy" id="237373"/>
    <lineage>
        <taxon>Bacteria</taxon>
        <taxon>Pseudomonadati</taxon>
        <taxon>Bacteroidota</taxon>
        <taxon>Flavobacteriia</taxon>
        <taxon>Flavobacteriales</taxon>
        <taxon>Flavobacteriaceae</taxon>
        <taxon>Arenibacter</taxon>
    </lineage>
</organism>
<accession>A0A1M4SUY3</accession>
<dbReference type="Proteomes" id="UP000184406">
    <property type="component" value="Unassembled WGS sequence"/>
</dbReference>
<reference evidence="2" key="1">
    <citation type="submission" date="2016-11" db="EMBL/GenBank/DDBJ databases">
        <authorList>
            <person name="Varghese N."/>
            <person name="Submissions S."/>
        </authorList>
    </citation>
    <scope>NUCLEOTIDE SEQUENCE [LARGE SCALE GENOMIC DNA]</scope>
    <source>
        <strain evidence="2">DSM 17539</strain>
    </source>
</reference>
<dbReference type="OrthoDB" id="908850at2"/>
<evidence type="ECO:0000313" key="2">
    <source>
        <dbReference type="Proteomes" id="UP000184406"/>
    </source>
</evidence>
<dbReference type="SUPFAM" id="SSF53649">
    <property type="entry name" value="Alkaline phosphatase-like"/>
    <property type="match status" value="1"/>
</dbReference>